<dbReference type="AlphaFoldDB" id="A0A852Z598"/>
<dbReference type="EMBL" id="JACBZH010000001">
    <property type="protein sequence ID" value="NYH87553.1"/>
    <property type="molecule type" value="Genomic_DNA"/>
</dbReference>
<organism evidence="1 2">
    <name type="scientific">Actinopolymorpha rutila</name>
    <dbReference type="NCBI Taxonomy" id="446787"/>
    <lineage>
        <taxon>Bacteria</taxon>
        <taxon>Bacillati</taxon>
        <taxon>Actinomycetota</taxon>
        <taxon>Actinomycetes</taxon>
        <taxon>Propionibacteriales</taxon>
        <taxon>Actinopolymorphaceae</taxon>
        <taxon>Actinopolymorpha</taxon>
    </lineage>
</organism>
<proteinExistence type="predicted"/>
<keyword evidence="2" id="KW-1185">Reference proteome</keyword>
<gene>
    <name evidence="1" type="ORF">F4554_000191</name>
</gene>
<evidence type="ECO:0000313" key="1">
    <source>
        <dbReference type="EMBL" id="NYH87553.1"/>
    </source>
</evidence>
<reference evidence="1 2" key="1">
    <citation type="submission" date="2020-07" db="EMBL/GenBank/DDBJ databases">
        <title>Sequencing the genomes of 1000 actinobacteria strains.</title>
        <authorList>
            <person name="Klenk H.-P."/>
        </authorList>
    </citation>
    <scope>NUCLEOTIDE SEQUENCE [LARGE SCALE GENOMIC DNA]</scope>
    <source>
        <strain evidence="1 2">DSM 18448</strain>
    </source>
</reference>
<accession>A0A852Z598</accession>
<sequence length="61" mass="6729">MTAAHLPYKPRWSAADLEAIPAEFRAEVVYGALVLNPAPTKRHQLVIRPNSSARTTSSTLR</sequence>
<dbReference type="Proteomes" id="UP000579605">
    <property type="component" value="Unassembled WGS sequence"/>
</dbReference>
<dbReference type="RefSeq" id="WP_179785599.1">
    <property type="nucleotide sequence ID" value="NZ_BAAARR010000012.1"/>
</dbReference>
<protein>
    <submittedName>
        <fullName evidence="1">Uncharacterized protein</fullName>
    </submittedName>
</protein>
<comment type="caution">
    <text evidence="1">The sequence shown here is derived from an EMBL/GenBank/DDBJ whole genome shotgun (WGS) entry which is preliminary data.</text>
</comment>
<name>A0A852Z598_9ACTN</name>
<evidence type="ECO:0000313" key="2">
    <source>
        <dbReference type="Proteomes" id="UP000579605"/>
    </source>
</evidence>